<dbReference type="EMBL" id="JAOAOG010000028">
    <property type="protein sequence ID" value="KAJ6253819.1"/>
    <property type="molecule type" value="Genomic_DNA"/>
</dbReference>
<evidence type="ECO:0000256" key="1">
    <source>
        <dbReference type="SAM" id="Phobius"/>
    </source>
</evidence>
<dbReference type="Pfam" id="PF00498">
    <property type="entry name" value="FHA"/>
    <property type="match status" value="1"/>
</dbReference>
<feature type="domain" description="FHA" evidence="2">
    <location>
        <begin position="43"/>
        <end position="100"/>
    </location>
</feature>
<dbReference type="SUPFAM" id="SSF49879">
    <property type="entry name" value="SMAD/FHA domain"/>
    <property type="match status" value="1"/>
</dbReference>
<keyword evidence="1" id="KW-1133">Transmembrane helix</keyword>
<gene>
    <name evidence="3" type="ORF">M0813_13236</name>
</gene>
<accession>A0ABQ8ZAB9</accession>
<dbReference type="Proteomes" id="UP001150062">
    <property type="component" value="Unassembled WGS sequence"/>
</dbReference>
<dbReference type="SMART" id="SM00240">
    <property type="entry name" value="FHA"/>
    <property type="match status" value="1"/>
</dbReference>
<reference evidence="3" key="1">
    <citation type="submission" date="2022-08" db="EMBL/GenBank/DDBJ databases">
        <title>Novel sulfate-reducing endosymbionts in the free-living metamonad Anaeramoeba.</title>
        <authorList>
            <person name="Jerlstrom-Hultqvist J."/>
            <person name="Cepicka I."/>
            <person name="Gallot-Lavallee L."/>
            <person name="Salas-Leiva D."/>
            <person name="Curtis B.A."/>
            <person name="Zahonova K."/>
            <person name="Pipaliya S."/>
            <person name="Dacks J."/>
            <person name="Roger A.J."/>
        </authorList>
    </citation>
    <scope>NUCLEOTIDE SEQUENCE</scope>
    <source>
        <strain evidence="3">Schooner1</strain>
    </source>
</reference>
<dbReference type="PROSITE" id="PS50006">
    <property type="entry name" value="FHA_DOMAIN"/>
    <property type="match status" value="1"/>
</dbReference>
<dbReference type="Gene3D" id="2.60.200.20">
    <property type="match status" value="1"/>
</dbReference>
<evidence type="ECO:0000313" key="4">
    <source>
        <dbReference type="Proteomes" id="UP001150062"/>
    </source>
</evidence>
<name>A0ABQ8ZAB9_9EUKA</name>
<evidence type="ECO:0000259" key="2">
    <source>
        <dbReference type="PROSITE" id="PS50006"/>
    </source>
</evidence>
<dbReference type="InterPro" id="IPR008984">
    <property type="entry name" value="SMAD_FHA_dom_sf"/>
</dbReference>
<keyword evidence="4" id="KW-1185">Reference proteome</keyword>
<comment type="caution">
    <text evidence="3">The sequence shown here is derived from an EMBL/GenBank/DDBJ whole genome shotgun (WGS) entry which is preliminary data.</text>
</comment>
<keyword evidence="1" id="KW-0812">Transmembrane</keyword>
<organism evidence="3 4">
    <name type="scientific">Anaeramoeba flamelloides</name>
    <dbReference type="NCBI Taxonomy" id="1746091"/>
    <lineage>
        <taxon>Eukaryota</taxon>
        <taxon>Metamonada</taxon>
        <taxon>Anaeramoebidae</taxon>
        <taxon>Anaeramoeba</taxon>
    </lineage>
</organism>
<feature type="transmembrane region" description="Helical" evidence="1">
    <location>
        <begin position="98"/>
        <end position="118"/>
    </location>
</feature>
<evidence type="ECO:0000313" key="3">
    <source>
        <dbReference type="EMBL" id="KAJ6253819.1"/>
    </source>
</evidence>
<protein>
    <recommendedName>
        <fullName evidence="2">FHA domain-containing protein</fullName>
    </recommendedName>
</protein>
<keyword evidence="1" id="KW-0472">Membrane</keyword>
<proteinExistence type="predicted"/>
<sequence length="134" mass="15535">MENRSNPLKRTFSQSTLQNNNPWGRVIIIGENQTQFNLLSPLFIIGRNHHCNLVIKDKSISSKHCIISIEKMKREDGIEIHKTFIQDFSTHGTFVDSIVQFVPLLHIFLFLVVTLNSVQAINNFRSFFFLFAIE</sequence>
<dbReference type="InterPro" id="IPR000253">
    <property type="entry name" value="FHA_dom"/>
</dbReference>